<protein>
    <recommendedName>
        <fullName evidence="4">Calcineurin-like phosphoesterase domain-containing protein</fullName>
    </recommendedName>
</protein>
<keyword evidence="1 3" id="KW-0732">Signal</keyword>
<proteinExistence type="predicted"/>
<evidence type="ECO:0000256" key="2">
    <source>
        <dbReference type="ARBA" id="ARBA00022801"/>
    </source>
</evidence>
<dbReference type="PANTHER" id="PTHR10161">
    <property type="entry name" value="TARTRATE-RESISTANT ACID PHOSPHATASE TYPE 5"/>
    <property type="match status" value="1"/>
</dbReference>
<dbReference type="InterPro" id="IPR051558">
    <property type="entry name" value="Metallophosphoesterase_PAP"/>
</dbReference>
<keyword evidence="2" id="KW-0378">Hydrolase</keyword>
<dbReference type="EMBL" id="CAMPGE010014303">
    <property type="protein sequence ID" value="CAI2372982.1"/>
    <property type="molecule type" value="Genomic_DNA"/>
</dbReference>
<feature type="signal peptide" evidence="3">
    <location>
        <begin position="1"/>
        <end position="17"/>
    </location>
</feature>
<dbReference type="InterPro" id="IPR004843">
    <property type="entry name" value="Calcineurin-like_PHP"/>
</dbReference>
<keyword evidence="6" id="KW-1185">Reference proteome</keyword>
<dbReference type="PANTHER" id="PTHR10161:SF14">
    <property type="entry name" value="TARTRATE-RESISTANT ACID PHOSPHATASE TYPE 5"/>
    <property type="match status" value="1"/>
</dbReference>
<evidence type="ECO:0000256" key="3">
    <source>
        <dbReference type="SAM" id="SignalP"/>
    </source>
</evidence>
<dbReference type="SUPFAM" id="SSF56300">
    <property type="entry name" value="Metallo-dependent phosphatases"/>
    <property type="match status" value="1"/>
</dbReference>
<evidence type="ECO:0000313" key="5">
    <source>
        <dbReference type="EMBL" id="CAI2372982.1"/>
    </source>
</evidence>
<evidence type="ECO:0000256" key="1">
    <source>
        <dbReference type="ARBA" id="ARBA00022729"/>
    </source>
</evidence>
<comment type="caution">
    <text evidence="5">The sequence shown here is derived from an EMBL/GenBank/DDBJ whole genome shotgun (WGS) entry which is preliminary data.</text>
</comment>
<dbReference type="AlphaFoldDB" id="A0AAD2CWP5"/>
<dbReference type="Gene3D" id="3.60.21.10">
    <property type="match status" value="1"/>
</dbReference>
<accession>A0AAD2CWP5</accession>
<evidence type="ECO:0000259" key="4">
    <source>
        <dbReference type="Pfam" id="PF00149"/>
    </source>
</evidence>
<dbReference type="InterPro" id="IPR029052">
    <property type="entry name" value="Metallo-depent_PP-like"/>
</dbReference>
<evidence type="ECO:0000313" key="6">
    <source>
        <dbReference type="Proteomes" id="UP001295684"/>
    </source>
</evidence>
<dbReference type="GO" id="GO:0016787">
    <property type="term" value="F:hydrolase activity"/>
    <property type="evidence" value="ECO:0007669"/>
    <property type="project" value="UniProtKB-KW"/>
</dbReference>
<dbReference type="Proteomes" id="UP001295684">
    <property type="component" value="Unassembled WGS sequence"/>
</dbReference>
<gene>
    <name evidence="5" type="ORF">ECRASSUSDP1_LOCUS14319</name>
</gene>
<dbReference type="Pfam" id="PF00149">
    <property type="entry name" value="Metallophos"/>
    <property type="match status" value="1"/>
</dbReference>
<name>A0AAD2CWP5_EUPCR</name>
<organism evidence="5 6">
    <name type="scientific">Euplotes crassus</name>
    <dbReference type="NCBI Taxonomy" id="5936"/>
    <lineage>
        <taxon>Eukaryota</taxon>
        <taxon>Sar</taxon>
        <taxon>Alveolata</taxon>
        <taxon>Ciliophora</taxon>
        <taxon>Intramacronucleata</taxon>
        <taxon>Spirotrichea</taxon>
        <taxon>Hypotrichia</taxon>
        <taxon>Euplotida</taxon>
        <taxon>Euplotidae</taxon>
        <taxon>Moneuplotes</taxon>
    </lineage>
</organism>
<sequence>MKYLLLISLCIISCFCASPIEELTLSEEFSLSNIYSYLFEEPNRPTVEADDKTRFFVIGDFGTLAGYYGLRKASLIMESLAAKQNYSHIITAGDNFYIMGIPNINFRLHPWLVTSVYRRDYIGQLKIYPTLGNHDCHSDYRNEILYSQYNDQWEMESDYYELSTPLNDGSGKNFVNLMLNTCKLLCAEGNRTGQHYCESLHTEIGSPPVVEHYEWLEAKLKEHSTKNTTAWLAVTIHHPPFTNGSLKQYFLPLVRKYKVDFMFVGHEHWAEYSNMDPSDVIKLEGDTGDVINDCPKGTDEILIKEEREHTFKKGEKLHQFVGGNSGTFLRHICPLKQQDGDLYFKNKQYNGIMSVEATSKEATINFHKTRDDIVYQIHVTNE</sequence>
<feature type="chain" id="PRO_5041909508" description="Calcineurin-like phosphoesterase domain-containing protein" evidence="3">
    <location>
        <begin position="18"/>
        <end position="382"/>
    </location>
</feature>
<reference evidence="5" key="1">
    <citation type="submission" date="2023-07" db="EMBL/GenBank/DDBJ databases">
        <authorList>
            <consortium name="AG Swart"/>
            <person name="Singh M."/>
            <person name="Singh A."/>
            <person name="Seah K."/>
            <person name="Emmerich C."/>
        </authorList>
    </citation>
    <scope>NUCLEOTIDE SEQUENCE</scope>
    <source>
        <strain evidence="5">DP1</strain>
    </source>
</reference>
<feature type="domain" description="Calcineurin-like phosphoesterase" evidence="4">
    <location>
        <begin position="54"/>
        <end position="269"/>
    </location>
</feature>